<organism evidence="1 2">
    <name type="scientific">Chlamydotis macqueenii</name>
    <name type="common">Macqueen's bustard</name>
    <dbReference type="NCBI Taxonomy" id="187382"/>
    <lineage>
        <taxon>Eukaryota</taxon>
        <taxon>Metazoa</taxon>
        <taxon>Chordata</taxon>
        <taxon>Craniata</taxon>
        <taxon>Vertebrata</taxon>
        <taxon>Euteleostomi</taxon>
        <taxon>Archelosauria</taxon>
        <taxon>Archosauria</taxon>
        <taxon>Dinosauria</taxon>
        <taxon>Saurischia</taxon>
        <taxon>Theropoda</taxon>
        <taxon>Coelurosauria</taxon>
        <taxon>Aves</taxon>
        <taxon>Neognathae</taxon>
        <taxon>Neoaves</taxon>
        <taxon>Otidimorphae</taxon>
        <taxon>Otidiformes</taxon>
        <taxon>Otididae</taxon>
        <taxon>Chlamydotis</taxon>
    </lineage>
</organism>
<evidence type="ECO:0000313" key="2">
    <source>
        <dbReference type="Proteomes" id="UP000053330"/>
    </source>
</evidence>
<sequence>MAKDKGFPSLNDTAMITLNVFDNRPFVPQFNESEISVSVSENTGVDYLIHAFTVVETLGKPIAYTV</sequence>
<keyword evidence="2" id="KW-1185">Reference proteome</keyword>
<reference evidence="1 2" key="1">
    <citation type="submission" date="2014-04" db="EMBL/GenBank/DDBJ databases">
        <title>Genome evolution of avian class.</title>
        <authorList>
            <person name="Zhang G."/>
            <person name="Li C."/>
        </authorList>
    </citation>
    <scope>NUCLEOTIDE SEQUENCE [LARGE SCALE GENOMIC DNA]</scope>
    <source>
        <strain evidence="1">BGI_N324</strain>
    </source>
</reference>
<dbReference type="Proteomes" id="UP000053330">
    <property type="component" value="Unassembled WGS sequence"/>
</dbReference>
<dbReference type="AlphaFoldDB" id="A0A091KS52"/>
<proteinExistence type="predicted"/>
<protein>
    <submittedName>
        <fullName evidence="1">Uncharacterized protein</fullName>
    </submittedName>
</protein>
<name>A0A091KS52_9AVES</name>
<dbReference type="EMBL" id="KK752782">
    <property type="protein sequence ID" value="KFP42323.1"/>
    <property type="molecule type" value="Genomic_DNA"/>
</dbReference>
<gene>
    <name evidence="1" type="ORF">N324_11341</name>
</gene>
<evidence type="ECO:0000313" key="1">
    <source>
        <dbReference type="EMBL" id="KFP42323.1"/>
    </source>
</evidence>
<feature type="non-terminal residue" evidence="1">
    <location>
        <position position="66"/>
    </location>
</feature>
<accession>A0A091KS52</accession>